<keyword evidence="4" id="KW-0067">ATP-binding</keyword>
<dbReference type="InterPro" id="IPR006500">
    <property type="entry name" value="Helicase_put_C_phage/plasmid"/>
</dbReference>
<dbReference type="Gene3D" id="3.40.50.300">
    <property type="entry name" value="P-loop containing nucleotide triphosphate hydrolases"/>
    <property type="match status" value="1"/>
</dbReference>
<feature type="region of interest" description="Disordered" evidence="5">
    <location>
        <begin position="1"/>
        <end position="89"/>
    </location>
</feature>
<dbReference type="GO" id="GO:0004386">
    <property type="term" value="F:helicase activity"/>
    <property type="evidence" value="ECO:0007669"/>
    <property type="project" value="UniProtKB-KW"/>
</dbReference>
<dbReference type="InterPro" id="IPR051620">
    <property type="entry name" value="ORF904-like_C"/>
</dbReference>
<feature type="compositionally biased region" description="Basic and acidic residues" evidence="5">
    <location>
        <begin position="65"/>
        <end position="75"/>
    </location>
</feature>
<dbReference type="GO" id="GO:0005524">
    <property type="term" value="F:ATP binding"/>
    <property type="evidence" value="ECO:0007669"/>
    <property type="project" value="UniProtKB-KW"/>
</dbReference>
<evidence type="ECO:0000256" key="1">
    <source>
        <dbReference type="ARBA" id="ARBA00022741"/>
    </source>
</evidence>
<feature type="compositionally biased region" description="Basic residues" evidence="5">
    <location>
        <begin position="35"/>
        <end position="46"/>
    </location>
</feature>
<comment type="caution">
    <text evidence="7">The sequence shown here is derived from an EMBL/GenBank/DDBJ whole genome shotgun (WGS) entry which is preliminary data.</text>
</comment>
<keyword evidence="3" id="KW-0347">Helicase</keyword>
<dbReference type="PANTHER" id="PTHR35372:SF2">
    <property type="entry name" value="SF3 HELICASE DOMAIN-CONTAINING PROTEIN"/>
    <property type="match status" value="1"/>
</dbReference>
<dbReference type="AlphaFoldDB" id="A0A933L2J9"/>
<protein>
    <recommendedName>
        <fullName evidence="6">SF3 helicase domain-containing protein</fullName>
    </recommendedName>
</protein>
<dbReference type="InterPro" id="IPR004968">
    <property type="entry name" value="DNA_primase/NTPase_C"/>
</dbReference>
<dbReference type="InterPro" id="IPR014015">
    <property type="entry name" value="Helicase_SF3_DNA-vir"/>
</dbReference>
<dbReference type="InterPro" id="IPR027417">
    <property type="entry name" value="P-loop_NTPase"/>
</dbReference>
<dbReference type="SMART" id="SM00885">
    <property type="entry name" value="D5_N"/>
    <property type="match status" value="1"/>
</dbReference>
<sequence length="629" mass="69993">MRKTSVRVRGAMAKGRAVEDEAFDPTKVAGDTPAKRKSRARASAKKPKADDPIGWAPRSQGAADRAQEDQPHDIDPGADDGSDPALLADEYDHRPGHVETVDWELAAECAGLDQNDRDNGRRLILWYGPDLCYVSGMGWLTWRGTHWQRDEGELDARRMAQLLVDKIKLEPFHIHHTPAQGRLVAAALKARKLPAGNRSQAEKDMIAKADKVIAQLGSKRAARRKFAVSSGNSGKTAAMLQQAASFKAIDQNLLDADHMKFNVRNGTLVFSRGLDPERPEGSERTSGLFEFVEPQARADMLTKIAEVDYAPLATCPQWQAFLDRMMPDRTMQIFLQVFHAYAMLIGGNGAQKIAYHYGLGGNGKSALLETLGGLAGSYRTTVSPDTITGDGQRQGQQASPDIARLFNTRFVTVEELPKGVPLREDLVKAMSGGGKMAARFLQKEVFEFVPIFTAVLSGNTKPSITGADRGIWRRVFLIHWKVTMEENDPARIEFKDLMKRFEAERPGILNWLIDGAILYLTRGLMHFVPPEVTAFTEEYRKERDNIEVFTTSMITTKPGNRIQAGHLFKRYQGWCEANGLTAAKQRTFGDRLSELGFKKDIGRYYEYLDIGVRAMPVTDSDPGWQPADD</sequence>
<dbReference type="Pfam" id="PF03288">
    <property type="entry name" value="Pox_D5"/>
    <property type="match status" value="1"/>
</dbReference>
<evidence type="ECO:0000256" key="4">
    <source>
        <dbReference type="ARBA" id="ARBA00022840"/>
    </source>
</evidence>
<dbReference type="Pfam" id="PF08706">
    <property type="entry name" value="D5_N"/>
    <property type="match status" value="1"/>
</dbReference>
<evidence type="ECO:0000259" key="6">
    <source>
        <dbReference type="PROSITE" id="PS51206"/>
    </source>
</evidence>
<dbReference type="InterPro" id="IPR014818">
    <property type="entry name" value="Phage/plasmid_primase_P4_C"/>
</dbReference>
<name>A0A933L2J9_9HYPH</name>
<evidence type="ECO:0000256" key="5">
    <source>
        <dbReference type="SAM" id="MobiDB-lite"/>
    </source>
</evidence>
<dbReference type="GO" id="GO:0016787">
    <property type="term" value="F:hydrolase activity"/>
    <property type="evidence" value="ECO:0007669"/>
    <property type="project" value="UniProtKB-KW"/>
</dbReference>
<keyword evidence="2" id="KW-0378">Hydrolase</keyword>
<organism evidence="7 8">
    <name type="scientific">Devosia nanyangense</name>
    <dbReference type="NCBI Taxonomy" id="1228055"/>
    <lineage>
        <taxon>Bacteria</taxon>
        <taxon>Pseudomonadati</taxon>
        <taxon>Pseudomonadota</taxon>
        <taxon>Alphaproteobacteria</taxon>
        <taxon>Hyphomicrobiales</taxon>
        <taxon>Devosiaceae</taxon>
        <taxon>Devosia</taxon>
    </lineage>
</organism>
<evidence type="ECO:0000313" key="8">
    <source>
        <dbReference type="Proteomes" id="UP000782610"/>
    </source>
</evidence>
<dbReference type="NCBIfam" id="TIGR01613">
    <property type="entry name" value="primase_Cterm"/>
    <property type="match status" value="1"/>
</dbReference>
<dbReference type="SUPFAM" id="SSF52540">
    <property type="entry name" value="P-loop containing nucleoside triphosphate hydrolases"/>
    <property type="match status" value="1"/>
</dbReference>
<evidence type="ECO:0000313" key="7">
    <source>
        <dbReference type="EMBL" id="MBI4921870.1"/>
    </source>
</evidence>
<dbReference type="PROSITE" id="PS51206">
    <property type="entry name" value="SF3_HELICASE_1"/>
    <property type="match status" value="1"/>
</dbReference>
<accession>A0A933L2J9</accession>
<gene>
    <name evidence="7" type="ORF">HY834_08980</name>
</gene>
<dbReference type="EMBL" id="JACRAF010000025">
    <property type="protein sequence ID" value="MBI4921870.1"/>
    <property type="molecule type" value="Genomic_DNA"/>
</dbReference>
<evidence type="ECO:0000256" key="2">
    <source>
        <dbReference type="ARBA" id="ARBA00022801"/>
    </source>
</evidence>
<dbReference type="PANTHER" id="PTHR35372">
    <property type="entry name" value="ATP BINDING PROTEIN-RELATED"/>
    <property type="match status" value="1"/>
</dbReference>
<feature type="domain" description="SF3 helicase" evidence="6">
    <location>
        <begin position="330"/>
        <end position="493"/>
    </location>
</feature>
<dbReference type="Proteomes" id="UP000782610">
    <property type="component" value="Unassembled WGS sequence"/>
</dbReference>
<reference evidence="7" key="1">
    <citation type="submission" date="2020-07" db="EMBL/GenBank/DDBJ databases">
        <title>Huge and variable diversity of episymbiotic CPR bacteria and DPANN archaea in groundwater ecosystems.</title>
        <authorList>
            <person name="He C.Y."/>
            <person name="Keren R."/>
            <person name="Whittaker M."/>
            <person name="Farag I.F."/>
            <person name="Doudna J."/>
            <person name="Cate J.H.D."/>
            <person name="Banfield J.F."/>
        </authorList>
    </citation>
    <scope>NUCLEOTIDE SEQUENCE</scope>
    <source>
        <strain evidence="7">NC_groundwater_1586_Pr3_B-0.1um_66_15</strain>
    </source>
</reference>
<keyword evidence="1" id="KW-0547">Nucleotide-binding</keyword>
<evidence type="ECO:0000256" key="3">
    <source>
        <dbReference type="ARBA" id="ARBA00022806"/>
    </source>
</evidence>
<proteinExistence type="predicted"/>